<keyword evidence="2" id="KW-1185">Reference proteome</keyword>
<comment type="caution">
    <text evidence="1">The sequence shown here is derived from an EMBL/GenBank/DDBJ whole genome shotgun (WGS) entry which is preliminary data.</text>
</comment>
<accession>A0A069QIS5</accession>
<gene>
    <name evidence="1" type="ORF">HMPREF1991_01332</name>
</gene>
<reference evidence="1 2" key="1">
    <citation type="submission" date="2013-08" db="EMBL/GenBank/DDBJ databases">
        <authorList>
            <person name="Weinstock G."/>
            <person name="Sodergren E."/>
            <person name="Wylie T."/>
            <person name="Fulton L."/>
            <person name="Fulton R."/>
            <person name="Fronick C."/>
            <person name="O'Laughlin M."/>
            <person name="Godfrey J."/>
            <person name="Miner T."/>
            <person name="Herter B."/>
            <person name="Appelbaum E."/>
            <person name="Cordes M."/>
            <person name="Lek S."/>
            <person name="Wollam A."/>
            <person name="Pepin K.H."/>
            <person name="Palsikar V.B."/>
            <person name="Mitreva M."/>
            <person name="Wilson R.K."/>
        </authorList>
    </citation>
    <scope>NUCLEOTIDE SEQUENCE [LARGE SCALE GENOMIC DNA]</scope>
    <source>
        <strain evidence="1 2">ATCC 15930</strain>
    </source>
</reference>
<protein>
    <submittedName>
        <fullName evidence="1">Uncharacterized protein</fullName>
    </submittedName>
</protein>
<sequence length="55" mass="6623">METLLTLDCLYDHRQDNEVSSAQIINHHPFIFHQQNPYLQHEKAIVIPFHRLDRV</sequence>
<proteinExistence type="predicted"/>
<dbReference type="HOGENOM" id="CLU_3028489_0_0_10"/>
<evidence type="ECO:0000313" key="1">
    <source>
        <dbReference type="EMBL" id="KDR52592.1"/>
    </source>
</evidence>
<dbReference type="Proteomes" id="UP000027442">
    <property type="component" value="Unassembled WGS sequence"/>
</dbReference>
<evidence type="ECO:0000313" key="2">
    <source>
        <dbReference type="Proteomes" id="UP000027442"/>
    </source>
</evidence>
<organism evidence="1 2">
    <name type="scientific">Hoylesella loescheii DSM 19665 = JCM 12249 = ATCC 15930</name>
    <dbReference type="NCBI Taxonomy" id="1122985"/>
    <lineage>
        <taxon>Bacteria</taxon>
        <taxon>Pseudomonadati</taxon>
        <taxon>Bacteroidota</taxon>
        <taxon>Bacteroidia</taxon>
        <taxon>Bacteroidales</taxon>
        <taxon>Prevotellaceae</taxon>
        <taxon>Hoylesella</taxon>
    </lineage>
</organism>
<dbReference type="EMBL" id="JNGW01000051">
    <property type="protein sequence ID" value="KDR52592.1"/>
    <property type="molecule type" value="Genomic_DNA"/>
</dbReference>
<dbReference type="AlphaFoldDB" id="A0A069QIS5"/>
<name>A0A069QIS5_HOYLO</name>